<sequence length="1153" mass="130514">MTVLNKSKWKGGTLQIEPAKESFLHKLAQERQLEQQRPRRDTDDKHPNAPKLLESFSKAGVENFTMKAAVPGTEIPGHKDWVVSKYGRVLPVMQLRRKKGTKTCTIKYDPSKYCHNIRRLDPRTADADPPTPVAQLTWQMNSGDDDISRKRRGEFPPYRPPKPKRTHTDVLESIRAATQARPAQVVSCAKLKNHQPMNEFVPANDKRPAQRRERARYEDSDSEEEMRRLVALEQSSHNAPGRDVQDDNLEVVGDDYLVKFGGARQKRRGSLMNQDEDDYDSADTDELFTSRKRPVPPRENISGERTAAPKRKLGEQDKGTKKTAVLSKEAEEDSTGTEEMATSRKLSLPQKKNNIPEERTGKAKRKTKEDNGGSTEMMTVHSEEDEDETDSADSDYEAMFANVTRLEISLADLQKLAQESLEKRPPPDARVSPARVPKRGTLPEDILAALLGDDGSDDKREAKKEKQKGRRVARTRLPPFRGTATLDEDALKKTDVPENTKDKSDGSSSSFDEEAKAAAAVRRPRLSPQREQKQVSPDSEELPVSRKPSLPPQKNISEERTGKAKRKIKDDDDERSKEMSVPSEEDEDEVDSAESDDEAVFPNVTRLEISLAYLRKMAKEKRAPPDARVTSARVPKGGILPEDDMPAFLGDSSSEDEREAKKEKQKGSTVARTRLPPFRGTATLDEEAPKTTGAPQNTTGESDASSSSSEEEAEEAEEAVALRRPRLSTREEEERQRKDNKRRLAAVEQRRKEAQEHKKLIQGALANLDAVTPKTGKHIVFNFDDDDEPAAVAADDSVPARDKARAAASGPRLFGSSEDEEDGDDEEDGGRFHIRPQFEGQAGQKLMELQSRFGTDERFRMDSRFLEEEEKEDDKEESEVKTSVAEDEDFLQEEKRRNMSILQGLLGHQATSAKPSAKTKTFRDVSALHYDPSREEHAAFESKADSNKKSKSARRKKREEAQKLPEVSKEIFYDVSGDLKAMFGPAAVQKPAEQPKASWDEEEEEEEEKDEEQPAPEEPSGFMFSFFGDEIQTASEHKEYKAESIQAAKVFRWQKDSRLQDSSEDEEDEEEVQQEESGAAPKNTTEEMVSSSNNFFFFRIDDSRLSEGPKWFCRSSQLEEEREEWEERRTELRQEYRKKHKDACRKLKSSQKT</sequence>
<feature type="compositionally biased region" description="Basic and acidic residues" evidence="3">
    <location>
        <begin position="748"/>
        <end position="758"/>
    </location>
</feature>
<dbReference type="PANTHER" id="PTHR48029:SF1">
    <property type="entry name" value="NUCLEOLAR PROTEIN 8"/>
    <property type="match status" value="1"/>
</dbReference>
<dbReference type="GO" id="GO:1902570">
    <property type="term" value="P:protein localization to nucleolus"/>
    <property type="evidence" value="ECO:0007669"/>
    <property type="project" value="TreeGrafter"/>
</dbReference>
<feature type="compositionally biased region" description="Basic and acidic residues" evidence="3">
    <location>
        <begin position="204"/>
        <end position="227"/>
    </location>
</feature>
<evidence type="ECO:0000256" key="1">
    <source>
        <dbReference type="ARBA" id="ARBA00022884"/>
    </source>
</evidence>
<organism evidence="4 5">
    <name type="scientific">Hippocampus comes</name>
    <name type="common">Tiger tail seahorse</name>
    <dbReference type="NCBI Taxonomy" id="109280"/>
    <lineage>
        <taxon>Eukaryota</taxon>
        <taxon>Metazoa</taxon>
        <taxon>Chordata</taxon>
        <taxon>Craniata</taxon>
        <taxon>Vertebrata</taxon>
        <taxon>Euteleostomi</taxon>
        <taxon>Actinopterygii</taxon>
        <taxon>Neopterygii</taxon>
        <taxon>Teleostei</taxon>
        <taxon>Neoteleostei</taxon>
        <taxon>Acanthomorphata</taxon>
        <taxon>Syngnathiaria</taxon>
        <taxon>Syngnathiformes</taxon>
        <taxon>Syngnathoidei</taxon>
        <taxon>Syngnathidae</taxon>
        <taxon>Hippocampus</taxon>
    </lineage>
</organism>
<feature type="compositionally biased region" description="Acidic residues" evidence="3">
    <location>
        <begin position="817"/>
        <end position="828"/>
    </location>
</feature>
<feature type="compositionally biased region" description="Basic residues" evidence="3">
    <location>
        <begin position="465"/>
        <end position="474"/>
    </location>
</feature>
<feature type="compositionally biased region" description="Basic and acidic residues" evidence="3">
    <location>
        <begin position="30"/>
        <end position="47"/>
    </location>
</feature>
<feature type="compositionally biased region" description="Basic and acidic residues" evidence="3">
    <location>
        <begin position="728"/>
        <end position="737"/>
    </location>
</feature>
<accession>A0A3Q2YAH4</accession>
<feature type="region of interest" description="Disordered" evidence="3">
    <location>
        <begin position="984"/>
        <end position="1028"/>
    </location>
</feature>
<protein>
    <submittedName>
        <fullName evidence="4">Nucleolar protein 8</fullName>
    </submittedName>
</protein>
<dbReference type="OMA" id="RNIMKYD"/>
<dbReference type="GO" id="GO:0003723">
    <property type="term" value="F:RNA binding"/>
    <property type="evidence" value="ECO:0007669"/>
    <property type="project" value="UniProtKB-KW"/>
</dbReference>
<feature type="coiled-coil region" evidence="2">
    <location>
        <begin position="1115"/>
        <end position="1142"/>
    </location>
</feature>
<dbReference type="AlphaFoldDB" id="A0A3Q2YAH4"/>
<feature type="region of interest" description="Disordered" evidence="3">
    <location>
        <begin position="417"/>
        <end position="605"/>
    </location>
</feature>
<evidence type="ECO:0000313" key="4">
    <source>
        <dbReference type="Ensembl" id="ENSHCOP00000010211.1"/>
    </source>
</evidence>
<evidence type="ECO:0000256" key="2">
    <source>
        <dbReference type="SAM" id="Coils"/>
    </source>
</evidence>
<feature type="region of interest" description="Disordered" evidence="3">
    <location>
        <begin position="1056"/>
        <end position="1088"/>
    </location>
</feature>
<dbReference type="GeneTree" id="ENSGT00390000004860"/>
<feature type="compositionally biased region" description="Acidic residues" evidence="3">
    <location>
        <begin position="274"/>
        <end position="286"/>
    </location>
</feature>
<keyword evidence="2" id="KW-0175">Coiled coil</keyword>
<dbReference type="Ensembl" id="ENSHCOT00000016573.1">
    <property type="protein sequence ID" value="ENSHCOP00000010211.1"/>
    <property type="gene ID" value="ENSHCOG00000012856.1"/>
</dbReference>
<feature type="compositionally biased region" description="Acidic residues" evidence="3">
    <location>
        <begin position="867"/>
        <end position="877"/>
    </location>
</feature>
<feature type="region of interest" description="Disordered" evidence="3">
    <location>
        <begin position="143"/>
        <end position="167"/>
    </location>
</feature>
<feature type="compositionally biased region" description="Basic and acidic residues" evidence="3">
    <location>
        <begin position="556"/>
        <end position="578"/>
    </location>
</feature>
<reference evidence="4" key="2">
    <citation type="submission" date="2025-09" db="UniProtKB">
        <authorList>
            <consortium name="Ensembl"/>
        </authorList>
    </citation>
    <scope>IDENTIFICATION</scope>
</reference>
<dbReference type="STRING" id="109280.ENSHCOP00000010211"/>
<dbReference type="PANTHER" id="PTHR48029">
    <property type="entry name" value="NUCLEOLAR PROTEIN 8"/>
    <property type="match status" value="1"/>
</dbReference>
<feature type="compositionally biased region" description="Acidic residues" evidence="3">
    <location>
        <begin position="709"/>
        <end position="718"/>
    </location>
</feature>
<feature type="compositionally biased region" description="Basic and acidic residues" evidence="3">
    <location>
        <begin position="489"/>
        <end position="505"/>
    </location>
</feature>
<dbReference type="GO" id="GO:0005730">
    <property type="term" value="C:nucleolus"/>
    <property type="evidence" value="ECO:0007669"/>
    <property type="project" value="TreeGrafter"/>
</dbReference>
<feature type="compositionally biased region" description="Basic and acidic residues" evidence="3">
    <location>
        <begin position="958"/>
        <end position="969"/>
    </location>
</feature>
<feature type="compositionally biased region" description="Acidic residues" evidence="3">
    <location>
        <begin position="1000"/>
        <end position="1015"/>
    </location>
</feature>
<evidence type="ECO:0000313" key="5">
    <source>
        <dbReference type="Proteomes" id="UP000264820"/>
    </source>
</evidence>
<feature type="region of interest" description="Disordered" evidence="3">
    <location>
        <begin position="196"/>
        <end position="227"/>
    </location>
</feature>
<feature type="region of interest" description="Disordered" evidence="3">
    <location>
        <begin position="30"/>
        <end position="51"/>
    </location>
</feature>
<proteinExistence type="predicted"/>
<feature type="region of interest" description="Disordered" evidence="3">
    <location>
        <begin position="265"/>
        <end position="396"/>
    </location>
</feature>
<keyword evidence="5" id="KW-1185">Reference proteome</keyword>
<feature type="compositionally biased region" description="Basic and acidic residues" evidence="3">
    <location>
        <begin position="354"/>
        <end position="371"/>
    </location>
</feature>
<feature type="region of interest" description="Disordered" evidence="3">
    <location>
        <begin position="793"/>
        <end position="969"/>
    </location>
</feature>
<feature type="compositionally biased region" description="Acidic residues" evidence="3">
    <location>
        <begin position="583"/>
        <end position="599"/>
    </location>
</feature>
<feature type="compositionally biased region" description="Acidic residues" evidence="3">
    <location>
        <begin position="1062"/>
        <end position="1074"/>
    </location>
</feature>
<feature type="compositionally biased region" description="Basic and acidic residues" evidence="3">
    <location>
        <begin position="931"/>
        <end position="948"/>
    </location>
</feature>
<feature type="compositionally biased region" description="Acidic residues" evidence="3">
    <location>
        <begin position="383"/>
        <end position="396"/>
    </location>
</feature>
<feature type="region of interest" description="Disordered" evidence="3">
    <location>
        <begin position="618"/>
        <end position="758"/>
    </location>
</feature>
<dbReference type="Proteomes" id="UP000264820">
    <property type="component" value="Unplaced"/>
</dbReference>
<reference evidence="4" key="1">
    <citation type="submission" date="2025-08" db="UniProtKB">
        <authorList>
            <consortium name="Ensembl"/>
        </authorList>
    </citation>
    <scope>IDENTIFICATION</scope>
</reference>
<evidence type="ECO:0000256" key="3">
    <source>
        <dbReference type="SAM" id="MobiDB-lite"/>
    </source>
</evidence>
<keyword evidence="1" id="KW-0694">RNA-binding</keyword>
<name>A0A3Q2YAH4_HIPCM</name>
<feature type="compositionally biased region" description="Basic and acidic residues" evidence="3">
    <location>
        <begin position="854"/>
        <end position="866"/>
    </location>
</feature>